<dbReference type="PANTHER" id="PTHR45138">
    <property type="entry name" value="REGULATORY COMPONENTS OF SENSORY TRANSDUCTION SYSTEM"/>
    <property type="match status" value="1"/>
</dbReference>
<proteinExistence type="predicted"/>
<evidence type="ECO:0000256" key="1">
    <source>
        <dbReference type="SAM" id="Phobius"/>
    </source>
</evidence>
<evidence type="ECO:0000313" key="4">
    <source>
        <dbReference type="Proteomes" id="UP001596233"/>
    </source>
</evidence>
<dbReference type="PROSITE" id="PS50887">
    <property type="entry name" value="GGDEF"/>
    <property type="match status" value="1"/>
</dbReference>
<evidence type="ECO:0000313" key="3">
    <source>
        <dbReference type="EMBL" id="MFC6334055.1"/>
    </source>
</evidence>
<dbReference type="CDD" id="cd12912">
    <property type="entry name" value="PDC2_MCP_like"/>
    <property type="match status" value="1"/>
</dbReference>
<dbReference type="EC" id="2.7.7.65" evidence="3"/>
<reference evidence="4" key="1">
    <citation type="journal article" date="2019" name="Int. J. Syst. Evol. Microbiol.">
        <title>The Global Catalogue of Microorganisms (GCM) 10K type strain sequencing project: providing services to taxonomists for standard genome sequencing and annotation.</title>
        <authorList>
            <consortium name="The Broad Institute Genomics Platform"/>
            <consortium name="The Broad Institute Genome Sequencing Center for Infectious Disease"/>
            <person name="Wu L."/>
            <person name="Ma J."/>
        </authorList>
    </citation>
    <scope>NUCLEOTIDE SEQUENCE [LARGE SCALE GENOMIC DNA]</scope>
    <source>
        <strain evidence="4">PCU 280</strain>
    </source>
</reference>
<dbReference type="InterPro" id="IPR000160">
    <property type="entry name" value="GGDEF_dom"/>
</dbReference>
<dbReference type="InterPro" id="IPR029787">
    <property type="entry name" value="Nucleotide_cyclase"/>
</dbReference>
<sequence length="344" mass="38790">MEDNILYDLLGEHFYQDDSYVYVVDKEGRIIYHQDTERINDVVNENLVVQKLMNKESGAERIVNSREVDMLAGYAYVPETGWGIVAQRPTEIALKPNHAMIRQMIINSLPSLLLSIVLVFFIAKLIAMPLQKMALLTEDSTQQNPSNQLRKVNAWYYEAIRLKRALTSSLGFLHDKVDHITHESQTDALTQLTNRRTLDSLLRLWVGEQTRFALIVIDIDHFKRINDTYGHAVGDQVLVYLANTMKAAAGEHAVCCRYGGEEFVVLLPDKGLAEAWEIAERVRLAVCAEASPCGEKITISAGVAAFPEQADNTVDLFHLADQRLYEAKRNGRNRTATGLSEKLS</sequence>
<keyword evidence="1" id="KW-1133">Transmembrane helix</keyword>
<keyword evidence="1" id="KW-0472">Membrane</keyword>
<dbReference type="RefSeq" id="WP_379236193.1">
    <property type="nucleotide sequence ID" value="NZ_JBHSTE010000005.1"/>
</dbReference>
<feature type="domain" description="GGDEF" evidence="2">
    <location>
        <begin position="210"/>
        <end position="340"/>
    </location>
</feature>
<keyword evidence="3" id="KW-0808">Transferase</keyword>
<dbReference type="Gene3D" id="3.30.450.20">
    <property type="entry name" value="PAS domain"/>
    <property type="match status" value="1"/>
</dbReference>
<name>A0ABW1V9A8_9BACL</name>
<dbReference type="Gene3D" id="3.30.70.270">
    <property type="match status" value="1"/>
</dbReference>
<keyword evidence="1" id="KW-0812">Transmembrane</keyword>
<organism evidence="3 4">
    <name type="scientific">Paenibacillus septentrionalis</name>
    <dbReference type="NCBI Taxonomy" id="429342"/>
    <lineage>
        <taxon>Bacteria</taxon>
        <taxon>Bacillati</taxon>
        <taxon>Bacillota</taxon>
        <taxon>Bacilli</taxon>
        <taxon>Bacillales</taxon>
        <taxon>Paenibacillaceae</taxon>
        <taxon>Paenibacillus</taxon>
    </lineage>
</organism>
<protein>
    <submittedName>
        <fullName evidence="3">Diguanylate cyclase</fullName>
        <ecNumber evidence="3">2.7.7.65</ecNumber>
    </submittedName>
</protein>
<dbReference type="SMART" id="SM00267">
    <property type="entry name" value="GGDEF"/>
    <property type="match status" value="1"/>
</dbReference>
<dbReference type="GO" id="GO:0052621">
    <property type="term" value="F:diguanylate cyclase activity"/>
    <property type="evidence" value="ECO:0007669"/>
    <property type="project" value="UniProtKB-EC"/>
</dbReference>
<dbReference type="PANTHER" id="PTHR45138:SF9">
    <property type="entry name" value="DIGUANYLATE CYCLASE DGCM-RELATED"/>
    <property type="match status" value="1"/>
</dbReference>
<dbReference type="Proteomes" id="UP001596233">
    <property type="component" value="Unassembled WGS sequence"/>
</dbReference>
<dbReference type="Pfam" id="PF00990">
    <property type="entry name" value="GGDEF"/>
    <property type="match status" value="1"/>
</dbReference>
<dbReference type="NCBIfam" id="TIGR00254">
    <property type="entry name" value="GGDEF"/>
    <property type="match status" value="1"/>
</dbReference>
<dbReference type="InterPro" id="IPR043128">
    <property type="entry name" value="Rev_trsase/Diguanyl_cyclase"/>
</dbReference>
<dbReference type="InterPro" id="IPR050469">
    <property type="entry name" value="Diguanylate_Cyclase"/>
</dbReference>
<dbReference type="SUPFAM" id="SSF103190">
    <property type="entry name" value="Sensory domain-like"/>
    <property type="match status" value="1"/>
</dbReference>
<keyword evidence="4" id="KW-1185">Reference proteome</keyword>
<gene>
    <name evidence="3" type="ORF">ACFP56_15615</name>
</gene>
<evidence type="ECO:0000259" key="2">
    <source>
        <dbReference type="PROSITE" id="PS50887"/>
    </source>
</evidence>
<comment type="caution">
    <text evidence="3">The sequence shown here is derived from an EMBL/GenBank/DDBJ whole genome shotgun (WGS) entry which is preliminary data.</text>
</comment>
<accession>A0ABW1V9A8</accession>
<dbReference type="SUPFAM" id="SSF55073">
    <property type="entry name" value="Nucleotide cyclase"/>
    <property type="match status" value="1"/>
</dbReference>
<dbReference type="InterPro" id="IPR029151">
    <property type="entry name" value="Sensor-like_sf"/>
</dbReference>
<dbReference type="CDD" id="cd01949">
    <property type="entry name" value="GGDEF"/>
    <property type="match status" value="1"/>
</dbReference>
<feature type="transmembrane region" description="Helical" evidence="1">
    <location>
        <begin position="104"/>
        <end position="127"/>
    </location>
</feature>
<dbReference type="EMBL" id="JBHSTE010000005">
    <property type="protein sequence ID" value="MFC6334055.1"/>
    <property type="molecule type" value="Genomic_DNA"/>
</dbReference>
<keyword evidence="3" id="KW-0548">Nucleotidyltransferase</keyword>